<protein>
    <submittedName>
        <fullName evidence="1">Uncharacterized protein</fullName>
    </submittedName>
</protein>
<dbReference type="PATRIC" id="fig|317.175.peg.5016"/>
<gene>
    <name evidence="1" type="ORF">IV01_24060</name>
</gene>
<accession>A0A085V7B8</accession>
<sequence length="65" mass="7187">MSFERVTNFQSDHTARIAGMNEMQREDFLALAAALRQFNAYEPQVCMAIANAQSGGERYSAVAAE</sequence>
<comment type="caution">
    <text evidence="1">The sequence shown here is derived from an EMBL/GenBank/DDBJ whole genome shotgun (WGS) entry which is preliminary data.</text>
</comment>
<dbReference type="AlphaFoldDB" id="A0A085V7B8"/>
<proteinExistence type="predicted"/>
<keyword evidence="2" id="KW-1185">Reference proteome</keyword>
<organism evidence="1 2">
    <name type="scientific">Pseudomonas syringae</name>
    <dbReference type="NCBI Taxonomy" id="317"/>
    <lineage>
        <taxon>Bacteria</taxon>
        <taxon>Pseudomonadati</taxon>
        <taxon>Pseudomonadota</taxon>
        <taxon>Gammaproteobacteria</taxon>
        <taxon>Pseudomonadales</taxon>
        <taxon>Pseudomonadaceae</taxon>
        <taxon>Pseudomonas</taxon>
    </lineage>
</organism>
<evidence type="ECO:0000313" key="1">
    <source>
        <dbReference type="EMBL" id="KFE51331.1"/>
    </source>
</evidence>
<dbReference type="Proteomes" id="UP000028631">
    <property type="component" value="Unassembled WGS sequence"/>
</dbReference>
<name>A0A085V7B8_PSESX</name>
<evidence type="ECO:0000313" key="2">
    <source>
        <dbReference type="Proteomes" id="UP000028631"/>
    </source>
</evidence>
<reference evidence="1 2" key="1">
    <citation type="submission" date="2014-07" db="EMBL/GenBank/DDBJ databases">
        <title>Draft Genome Sequences of Environmental Pseudomonas syringae strains.</title>
        <authorList>
            <person name="Baltrus D.A."/>
            <person name="Berge O."/>
            <person name="Morris C."/>
        </authorList>
    </citation>
    <scope>NUCLEOTIDE SEQUENCE [LARGE SCALE GENOMIC DNA]</scope>
    <source>
        <strain evidence="1 2">GAW0119</strain>
    </source>
</reference>
<dbReference type="EMBL" id="JPQU01000089">
    <property type="protein sequence ID" value="KFE51331.1"/>
    <property type="molecule type" value="Genomic_DNA"/>
</dbReference>
<dbReference type="RefSeq" id="WP_032631453.1">
    <property type="nucleotide sequence ID" value="NZ_JPQU01000089.1"/>
</dbReference>